<organism evidence="3 4">
    <name type="scientific">Priestia megaterium</name>
    <name type="common">Bacillus megaterium</name>
    <dbReference type="NCBI Taxonomy" id="1404"/>
    <lineage>
        <taxon>Bacteria</taxon>
        <taxon>Bacillati</taxon>
        <taxon>Bacillota</taxon>
        <taxon>Bacilli</taxon>
        <taxon>Bacillales</taxon>
        <taxon>Bacillaceae</taxon>
        <taxon>Priestia</taxon>
    </lineage>
</organism>
<dbReference type="SUPFAM" id="SSF47413">
    <property type="entry name" value="lambda repressor-like DNA-binding domains"/>
    <property type="match status" value="1"/>
</dbReference>
<dbReference type="AlphaFoldDB" id="A0A6H1P203"/>
<dbReference type="Pfam" id="PF01381">
    <property type="entry name" value="HTH_3"/>
    <property type="match status" value="1"/>
</dbReference>
<dbReference type="InterPro" id="IPR010982">
    <property type="entry name" value="Lambda_DNA-bd_dom_sf"/>
</dbReference>
<dbReference type="Proteomes" id="UP000501868">
    <property type="component" value="Chromosome"/>
</dbReference>
<sequence length="113" mass="13154">MADLKKIVGDRIRKLRKEKGLSQEELAYASSLHSTYIGRIERGEKNASLESLEKIANALNEPIENLVSFTDDSKIQQDDFYILSRFHHLLLSKSENERNKIIKILNDILEWLR</sequence>
<dbReference type="GO" id="GO:0005829">
    <property type="term" value="C:cytosol"/>
    <property type="evidence" value="ECO:0007669"/>
    <property type="project" value="TreeGrafter"/>
</dbReference>
<dbReference type="EMBL" id="CP051128">
    <property type="protein sequence ID" value="QIZ07624.1"/>
    <property type="molecule type" value="Genomic_DNA"/>
</dbReference>
<dbReference type="PANTHER" id="PTHR46797">
    <property type="entry name" value="HTH-TYPE TRANSCRIPTIONAL REGULATOR"/>
    <property type="match status" value="1"/>
</dbReference>
<name>A0A6H1P203_PRIMG</name>
<reference evidence="3 4" key="1">
    <citation type="submission" date="2020-04" db="EMBL/GenBank/DDBJ databases">
        <title>Genome-Wide Identification of 5-Methylcytosine Sites in Bacterial Genomes By High-Throughput Sequencing of MspJI Restriction Fragments.</title>
        <authorList>
            <person name="Wu V."/>
        </authorList>
    </citation>
    <scope>NUCLEOTIDE SEQUENCE [LARGE SCALE GENOMIC DNA]</scope>
    <source>
        <strain evidence="3 4">S2</strain>
    </source>
</reference>
<keyword evidence="1" id="KW-0238">DNA-binding</keyword>
<gene>
    <name evidence="3" type="ORF">HFZ78_13505</name>
</gene>
<dbReference type="PANTHER" id="PTHR46797:SF24">
    <property type="entry name" value="DNA-BINDING PHAGE PROTEIN"/>
    <property type="match status" value="1"/>
</dbReference>
<evidence type="ECO:0000313" key="3">
    <source>
        <dbReference type="EMBL" id="QIZ07624.1"/>
    </source>
</evidence>
<dbReference type="InterPro" id="IPR050807">
    <property type="entry name" value="TransReg_Diox_bact_type"/>
</dbReference>
<dbReference type="PROSITE" id="PS50943">
    <property type="entry name" value="HTH_CROC1"/>
    <property type="match status" value="1"/>
</dbReference>
<evidence type="ECO:0000313" key="4">
    <source>
        <dbReference type="Proteomes" id="UP000501868"/>
    </source>
</evidence>
<reference evidence="3 4" key="2">
    <citation type="submission" date="2020-04" db="EMBL/GenBank/DDBJ databases">
        <authorList>
            <person name="Fomenkov A."/>
            <person name="Anton B.P."/>
            <person name="Roberts R.J."/>
        </authorList>
    </citation>
    <scope>NUCLEOTIDE SEQUENCE [LARGE SCALE GENOMIC DNA]</scope>
    <source>
        <strain evidence="3 4">S2</strain>
    </source>
</reference>
<evidence type="ECO:0000256" key="1">
    <source>
        <dbReference type="ARBA" id="ARBA00023125"/>
    </source>
</evidence>
<dbReference type="Gene3D" id="1.10.260.40">
    <property type="entry name" value="lambda repressor-like DNA-binding domains"/>
    <property type="match status" value="1"/>
</dbReference>
<feature type="domain" description="HTH cro/C1-type" evidence="2">
    <location>
        <begin position="12"/>
        <end position="66"/>
    </location>
</feature>
<dbReference type="InterPro" id="IPR001387">
    <property type="entry name" value="Cro/C1-type_HTH"/>
</dbReference>
<dbReference type="GO" id="GO:0003700">
    <property type="term" value="F:DNA-binding transcription factor activity"/>
    <property type="evidence" value="ECO:0007669"/>
    <property type="project" value="TreeGrafter"/>
</dbReference>
<evidence type="ECO:0000259" key="2">
    <source>
        <dbReference type="PROSITE" id="PS50943"/>
    </source>
</evidence>
<accession>A0A6H1P203</accession>
<dbReference type="SMART" id="SM00530">
    <property type="entry name" value="HTH_XRE"/>
    <property type="match status" value="1"/>
</dbReference>
<dbReference type="CDD" id="cd00093">
    <property type="entry name" value="HTH_XRE"/>
    <property type="match status" value="1"/>
</dbReference>
<dbReference type="GO" id="GO:0003677">
    <property type="term" value="F:DNA binding"/>
    <property type="evidence" value="ECO:0007669"/>
    <property type="project" value="UniProtKB-KW"/>
</dbReference>
<proteinExistence type="predicted"/>
<dbReference type="REBASE" id="14696">
    <property type="entry name" value="C.BmtIP"/>
</dbReference>
<protein>
    <submittedName>
        <fullName evidence="3">Helix-turn-helix transcriptional regulator</fullName>
    </submittedName>
</protein>